<dbReference type="EMBL" id="JAWCUI010000088">
    <property type="protein sequence ID" value="KAL1888631.1"/>
    <property type="molecule type" value="Genomic_DNA"/>
</dbReference>
<dbReference type="CDD" id="cd20071">
    <property type="entry name" value="SET_SMYD"/>
    <property type="match status" value="1"/>
</dbReference>
<dbReference type="Gene3D" id="1.25.40.10">
    <property type="entry name" value="Tetratricopeptide repeat domain"/>
    <property type="match status" value="1"/>
</dbReference>
<dbReference type="InterPro" id="IPR001214">
    <property type="entry name" value="SET_dom"/>
</dbReference>
<feature type="domain" description="SET" evidence="2">
    <location>
        <begin position="46"/>
        <end position="196"/>
    </location>
</feature>
<dbReference type="PANTHER" id="PTHR47332">
    <property type="entry name" value="SET DOMAIN-CONTAINING PROTEIN 5"/>
    <property type="match status" value="1"/>
</dbReference>
<accession>A0ABR3YK42</accession>
<organism evidence="3 4">
    <name type="scientific">Sporothrix stenoceras</name>
    <dbReference type="NCBI Taxonomy" id="5173"/>
    <lineage>
        <taxon>Eukaryota</taxon>
        <taxon>Fungi</taxon>
        <taxon>Dikarya</taxon>
        <taxon>Ascomycota</taxon>
        <taxon>Pezizomycotina</taxon>
        <taxon>Sordariomycetes</taxon>
        <taxon>Sordariomycetidae</taxon>
        <taxon>Ophiostomatales</taxon>
        <taxon>Ophiostomataceae</taxon>
        <taxon>Sporothrix</taxon>
    </lineage>
</organism>
<dbReference type="Pfam" id="PF00856">
    <property type="entry name" value="SET"/>
    <property type="match status" value="1"/>
</dbReference>
<dbReference type="InterPro" id="IPR046341">
    <property type="entry name" value="SET_dom_sf"/>
</dbReference>
<dbReference type="InterPro" id="IPR011990">
    <property type="entry name" value="TPR-like_helical_dom_sf"/>
</dbReference>
<gene>
    <name evidence="3" type="ORF">Sste5346_009423</name>
</gene>
<dbReference type="PROSITE" id="PS50280">
    <property type="entry name" value="SET"/>
    <property type="match status" value="1"/>
</dbReference>
<sequence length="376" mass="41163">MLAHRPDFFSAVSVILVTLDSSTTAGLATILDQASIAQPAPPVDRPILKIQDIPDKGLGIVAGQAIPRGTILFRDQARILADVRFPQHVRRAQGQTLLHKAAGRLPEPDDVRNLSRSIKAKPGEARGLLEENVLSTNSFAATVDGISYMALFPEIARINHACNPTALTRFNDKDLTQQVIAFRDIKPGEEITISYTDFGLTHDARQETLKRRWGFECTCDLCSGGPDATAASDARRQRVTALRAEVVAHLQKGAFDTAIAAYEGELLRLVRTEHLAEHMGEHFEVLARLHLAAGNRTAAVSYAQQALAELETFEGVSGVRAGAVSESSSGSIQELREFVKALHGQEERKKKRKQKKPKGEKKQVKKQKTAKKNGDK</sequence>
<dbReference type="Proteomes" id="UP001583186">
    <property type="component" value="Unassembled WGS sequence"/>
</dbReference>
<dbReference type="InterPro" id="IPR053185">
    <property type="entry name" value="SET_domain_protein"/>
</dbReference>
<evidence type="ECO:0000259" key="2">
    <source>
        <dbReference type="PROSITE" id="PS50280"/>
    </source>
</evidence>
<evidence type="ECO:0000313" key="3">
    <source>
        <dbReference type="EMBL" id="KAL1888631.1"/>
    </source>
</evidence>
<comment type="caution">
    <text evidence="3">The sequence shown here is derived from an EMBL/GenBank/DDBJ whole genome shotgun (WGS) entry which is preliminary data.</text>
</comment>
<proteinExistence type="predicted"/>
<feature type="region of interest" description="Disordered" evidence="1">
    <location>
        <begin position="342"/>
        <end position="376"/>
    </location>
</feature>
<name>A0ABR3YK42_9PEZI</name>
<keyword evidence="4" id="KW-1185">Reference proteome</keyword>
<dbReference type="SUPFAM" id="SSF82199">
    <property type="entry name" value="SET domain"/>
    <property type="match status" value="1"/>
</dbReference>
<evidence type="ECO:0000256" key="1">
    <source>
        <dbReference type="SAM" id="MobiDB-lite"/>
    </source>
</evidence>
<dbReference type="SMART" id="SM00317">
    <property type="entry name" value="SET"/>
    <property type="match status" value="1"/>
</dbReference>
<dbReference type="Gene3D" id="2.170.270.10">
    <property type="entry name" value="SET domain"/>
    <property type="match status" value="1"/>
</dbReference>
<evidence type="ECO:0000313" key="4">
    <source>
        <dbReference type="Proteomes" id="UP001583186"/>
    </source>
</evidence>
<protein>
    <recommendedName>
        <fullName evidence="2">SET domain-containing protein</fullName>
    </recommendedName>
</protein>
<dbReference type="PANTHER" id="PTHR47332:SF6">
    <property type="entry name" value="SET DOMAIN-CONTAINING PROTEIN"/>
    <property type="match status" value="1"/>
</dbReference>
<reference evidence="3 4" key="1">
    <citation type="journal article" date="2024" name="IMA Fungus">
        <title>IMA Genome - F19 : A genome assembly and annotation guide to empower mycologists, including annotated draft genome sequences of Ceratocystis pirilliformis, Diaporthe australafricana, Fusarium ophioides, Paecilomyces lecythidis, and Sporothrix stenoceras.</title>
        <authorList>
            <person name="Aylward J."/>
            <person name="Wilson A.M."/>
            <person name="Visagie C.M."/>
            <person name="Spraker J."/>
            <person name="Barnes I."/>
            <person name="Buitendag C."/>
            <person name="Ceriani C."/>
            <person name="Del Mar Angel L."/>
            <person name="du Plessis D."/>
            <person name="Fuchs T."/>
            <person name="Gasser K."/>
            <person name="Kramer D."/>
            <person name="Li W."/>
            <person name="Munsamy K."/>
            <person name="Piso A."/>
            <person name="Price J.L."/>
            <person name="Sonnekus B."/>
            <person name="Thomas C."/>
            <person name="van der Nest A."/>
            <person name="van Dijk A."/>
            <person name="van Heerden A."/>
            <person name="van Vuuren N."/>
            <person name="Yilmaz N."/>
            <person name="Duong T.A."/>
            <person name="van der Merwe N.A."/>
            <person name="Wingfield M.J."/>
            <person name="Wingfield B.D."/>
        </authorList>
    </citation>
    <scope>NUCLEOTIDE SEQUENCE [LARGE SCALE GENOMIC DNA]</scope>
    <source>
        <strain evidence="3 4">CMW 5346</strain>
    </source>
</reference>
<feature type="compositionally biased region" description="Basic residues" evidence="1">
    <location>
        <begin position="349"/>
        <end position="376"/>
    </location>
</feature>